<evidence type="ECO:0000313" key="2">
    <source>
        <dbReference type="Proteomes" id="UP001596103"/>
    </source>
</evidence>
<dbReference type="Proteomes" id="UP001596103">
    <property type="component" value="Unassembled WGS sequence"/>
</dbReference>
<dbReference type="EMBL" id="JBHSMP010000011">
    <property type="protein sequence ID" value="MFC5428814.1"/>
    <property type="molecule type" value="Genomic_DNA"/>
</dbReference>
<dbReference type="RefSeq" id="WP_377710777.1">
    <property type="nucleotide sequence ID" value="NZ_JBHSMP010000011.1"/>
</dbReference>
<evidence type="ECO:0000313" key="1">
    <source>
        <dbReference type="EMBL" id="MFC5428814.1"/>
    </source>
</evidence>
<reference evidence="2" key="1">
    <citation type="journal article" date="2019" name="Int. J. Syst. Evol. Microbiol.">
        <title>The Global Catalogue of Microorganisms (GCM) 10K type strain sequencing project: providing services to taxonomists for standard genome sequencing and annotation.</title>
        <authorList>
            <consortium name="The Broad Institute Genomics Platform"/>
            <consortium name="The Broad Institute Genome Sequencing Center for Infectious Disease"/>
            <person name="Wu L."/>
            <person name="Ma J."/>
        </authorList>
    </citation>
    <scope>NUCLEOTIDE SEQUENCE [LARGE SCALE GENOMIC DNA]</scope>
    <source>
        <strain evidence="2">CCUG 56042</strain>
    </source>
</reference>
<protein>
    <recommendedName>
        <fullName evidence="3">Phage protein</fullName>
    </recommendedName>
</protein>
<organism evidence="1 2">
    <name type="scientific">Paraburkholderia denitrificans</name>
    <dbReference type="NCBI Taxonomy" id="694025"/>
    <lineage>
        <taxon>Bacteria</taxon>
        <taxon>Pseudomonadati</taxon>
        <taxon>Pseudomonadota</taxon>
        <taxon>Betaproteobacteria</taxon>
        <taxon>Burkholderiales</taxon>
        <taxon>Burkholderiaceae</taxon>
        <taxon>Paraburkholderia</taxon>
    </lineage>
</organism>
<name>A0ABW0J6X9_9BURK</name>
<gene>
    <name evidence="1" type="ORF">ACFPTO_08365</name>
</gene>
<evidence type="ECO:0008006" key="3">
    <source>
        <dbReference type="Google" id="ProtNLM"/>
    </source>
</evidence>
<accession>A0ABW0J6X9</accession>
<sequence>MTQQIKLELVNEYGKPSLLLTLDGRTAALAAEELDELIEVLGLLRADLTSAPEQTVSKAERYAVETNTEWHVHQNPLFDGALLFLRHSGFGWTGFGLPSEQIDLFMEATTPPSEWKNNGTRN</sequence>
<comment type="caution">
    <text evidence="1">The sequence shown here is derived from an EMBL/GenBank/DDBJ whole genome shotgun (WGS) entry which is preliminary data.</text>
</comment>
<proteinExistence type="predicted"/>
<keyword evidence="2" id="KW-1185">Reference proteome</keyword>